<dbReference type="Pfam" id="PF14258">
    <property type="entry name" value="DUF4350"/>
    <property type="match status" value="1"/>
</dbReference>
<proteinExistence type="predicted"/>
<protein>
    <submittedName>
        <fullName evidence="3">DUF4350 domain-containing protein</fullName>
    </submittedName>
</protein>
<evidence type="ECO:0000313" key="4">
    <source>
        <dbReference type="Proteomes" id="UP000295748"/>
    </source>
</evidence>
<keyword evidence="1" id="KW-1133">Transmembrane helix</keyword>
<accession>A0ABX5SPQ0</accession>
<organism evidence="3 4">
    <name type="scientific">Microbacterium wangchenii</name>
    <dbReference type="NCBI Taxonomy" id="2541726"/>
    <lineage>
        <taxon>Bacteria</taxon>
        <taxon>Bacillati</taxon>
        <taxon>Actinomycetota</taxon>
        <taxon>Actinomycetes</taxon>
        <taxon>Micrococcales</taxon>
        <taxon>Microbacteriaceae</taxon>
        <taxon>Microbacterium</taxon>
    </lineage>
</organism>
<sequence>MSSAQRTTRRRTRTALAWAGFTAAVVVVALVGGLLAQSATWSERGVLDPESAGPDGARAVVRVLEAEGIEVRVARDRAAAQSALADSDATLVLPDAPGLSDAAVRELADGADDVVLLEPRSRTLRLLLPGAAPAGAFADEEVSPACSFPPARSAGDIVAGELFAPATDGEACYRVDDAYALVTSAQDGRSVTAVDGRTLLANDGVDRAGNAALALALLGARPALVWYVPSPADADGAAPTLGELTPPWVTPAIVLLLLAGAAAALWRGRRFGPLVAETLPVTVRGSETTAGRARLYARSRDTAHTAEQLRSAALARLRRILSLGAHASPAAVADAAATRLSEDPAAVRHLLLADAPATDRELVEFSERLHDLEAAVAAAVRPEGTTR</sequence>
<evidence type="ECO:0000256" key="1">
    <source>
        <dbReference type="SAM" id="Phobius"/>
    </source>
</evidence>
<dbReference type="EMBL" id="CP038266">
    <property type="protein sequence ID" value="QBR88125.1"/>
    <property type="molecule type" value="Genomic_DNA"/>
</dbReference>
<gene>
    <name evidence="3" type="ORF">E4K62_05080</name>
</gene>
<dbReference type="InterPro" id="IPR025646">
    <property type="entry name" value="DUF4350"/>
</dbReference>
<reference evidence="3 4" key="1">
    <citation type="submission" date="2019-03" db="EMBL/GenBank/DDBJ databases">
        <authorList>
            <person name="Dong K."/>
        </authorList>
    </citation>
    <scope>NUCLEOTIDE SEQUENCE [LARGE SCALE GENOMIC DNA]</scope>
    <source>
        <strain evidence="4">dk512</strain>
    </source>
</reference>
<evidence type="ECO:0000259" key="2">
    <source>
        <dbReference type="Pfam" id="PF14258"/>
    </source>
</evidence>
<feature type="domain" description="DUF4350" evidence="2">
    <location>
        <begin position="49"/>
        <end position="218"/>
    </location>
</feature>
<feature type="transmembrane region" description="Helical" evidence="1">
    <location>
        <begin position="15"/>
        <end position="36"/>
    </location>
</feature>
<keyword evidence="4" id="KW-1185">Reference proteome</keyword>
<dbReference type="Proteomes" id="UP000295748">
    <property type="component" value="Chromosome"/>
</dbReference>
<keyword evidence="1" id="KW-0812">Transmembrane</keyword>
<evidence type="ECO:0000313" key="3">
    <source>
        <dbReference type="EMBL" id="QBR88125.1"/>
    </source>
</evidence>
<keyword evidence="1" id="KW-0472">Membrane</keyword>
<dbReference type="RefSeq" id="WP_135064386.1">
    <property type="nucleotide sequence ID" value="NZ_CP038266.1"/>
</dbReference>
<name>A0ABX5SPQ0_9MICO</name>